<keyword evidence="1" id="KW-0732">Signal</keyword>
<comment type="caution">
    <text evidence="2">The sequence shown here is derived from an EMBL/GenBank/DDBJ whole genome shotgun (WGS) entry which is preliminary data.</text>
</comment>
<organism evidence="2 3">
    <name type="scientific">Eumeta variegata</name>
    <name type="common">Bagworm moth</name>
    <name type="synonym">Eumeta japonica</name>
    <dbReference type="NCBI Taxonomy" id="151549"/>
    <lineage>
        <taxon>Eukaryota</taxon>
        <taxon>Metazoa</taxon>
        <taxon>Ecdysozoa</taxon>
        <taxon>Arthropoda</taxon>
        <taxon>Hexapoda</taxon>
        <taxon>Insecta</taxon>
        <taxon>Pterygota</taxon>
        <taxon>Neoptera</taxon>
        <taxon>Endopterygota</taxon>
        <taxon>Lepidoptera</taxon>
        <taxon>Glossata</taxon>
        <taxon>Ditrysia</taxon>
        <taxon>Tineoidea</taxon>
        <taxon>Psychidae</taxon>
        <taxon>Oiketicinae</taxon>
        <taxon>Eumeta</taxon>
    </lineage>
</organism>
<evidence type="ECO:0000313" key="2">
    <source>
        <dbReference type="EMBL" id="GBP63270.1"/>
    </source>
</evidence>
<dbReference type="OrthoDB" id="7468797at2759"/>
<feature type="signal peptide" evidence="1">
    <location>
        <begin position="1"/>
        <end position="22"/>
    </location>
</feature>
<reference evidence="2 3" key="1">
    <citation type="journal article" date="2019" name="Commun. Biol.">
        <title>The bagworm genome reveals a unique fibroin gene that provides high tensile strength.</title>
        <authorList>
            <person name="Kono N."/>
            <person name="Nakamura H."/>
            <person name="Ohtoshi R."/>
            <person name="Tomita M."/>
            <person name="Numata K."/>
            <person name="Arakawa K."/>
        </authorList>
    </citation>
    <scope>NUCLEOTIDE SEQUENCE [LARGE SCALE GENOMIC DNA]</scope>
</reference>
<dbReference type="Proteomes" id="UP000299102">
    <property type="component" value="Unassembled WGS sequence"/>
</dbReference>
<gene>
    <name evidence="2" type="ORF">EVAR_89060_1</name>
</gene>
<name>A0A4C1XJH1_EUMVA</name>
<dbReference type="EMBL" id="BGZK01000865">
    <property type="protein sequence ID" value="GBP63270.1"/>
    <property type="molecule type" value="Genomic_DNA"/>
</dbReference>
<accession>A0A4C1XJH1</accession>
<dbReference type="AlphaFoldDB" id="A0A4C1XJH1"/>
<sequence>MIWLLYPELAFAASFLLKPIEARCPTSALASLPLVLQYAVWRGWHQAVIYAPATEQGCKWAILRLVKCLGLNGVGAAVPVSKTASRTFTSLGVVILLPKLKMNSSYPLLELLSELPSYSWQKLVREFPRRGKWVSRQNEIFLKMSNDVCAHGSEAAGKI</sequence>
<keyword evidence="3" id="KW-1185">Reference proteome</keyword>
<evidence type="ECO:0000313" key="3">
    <source>
        <dbReference type="Proteomes" id="UP000299102"/>
    </source>
</evidence>
<proteinExistence type="predicted"/>
<feature type="chain" id="PRO_5020036003" evidence="1">
    <location>
        <begin position="23"/>
        <end position="159"/>
    </location>
</feature>
<evidence type="ECO:0000256" key="1">
    <source>
        <dbReference type="SAM" id="SignalP"/>
    </source>
</evidence>
<protein>
    <submittedName>
        <fullName evidence="2">Uncharacterized protein</fullName>
    </submittedName>
</protein>